<dbReference type="EMBL" id="JACYFG010000009">
    <property type="protein sequence ID" value="MBD5779555.1"/>
    <property type="molecule type" value="Genomic_DNA"/>
</dbReference>
<evidence type="ECO:0000313" key="5">
    <source>
        <dbReference type="EMBL" id="MBD5779555.1"/>
    </source>
</evidence>
<dbReference type="Gene3D" id="1.25.40.10">
    <property type="entry name" value="Tetratricopeptide repeat domain"/>
    <property type="match status" value="3"/>
</dbReference>
<dbReference type="PANTHER" id="PTHR44227:SF3">
    <property type="entry name" value="PROTEIN O-MANNOSYL-TRANSFERASE TMTC4"/>
    <property type="match status" value="1"/>
</dbReference>
<dbReference type="RefSeq" id="WP_191616693.1">
    <property type="nucleotide sequence ID" value="NZ_JACYFG010000009.1"/>
</dbReference>
<feature type="repeat" description="TPR" evidence="3">
    <location>
        <begin position="102"/>
        <end position="135"/>
    </location>
</feature>
<name>A0A927F9B8_9BACT</name>
<dbReference type="AlphaFoldDB" id="A0A927F9B8"/>
<feature type="signal peptide" evidence="4">
    <location>
        <begin position="1"/>
        <end position="25"/>
    </location>
</feature>
<keyword evidence="6" id="KW-1185">Reference proteome</keyword>
<dbReference type="SMART" id="SM00028">
    <property type="entry name" value="TPR"/>
    <property type="match status" value="6"/>
</dbReference>
<keyword evidence="4" id="KW-0732">Signal</keyword>
<protein>
    <submittedName>
        <fullName evidence="5">Tetratricopeptide repeat protein</fullName>
    </submittedName>
</protein>
<evidence type="ECO:0000256" key="3">
    <source>
        <dbReference type="PROSITE-ProRule" id="PRU00339"/>
    </source>
</evidence>
<comment type="caution">
    <text evidence="5">The sequence shown here is derived from an EMBL/GenBank/DDBJ whole genome shotgun (WGS) entry which is preliminary data.</text>
</comment>
<evidence type="ECO:0000256" key="2">
    <source>
        <dbReference type="ARBA" id="ARBA00022803"/>
    </source>
</evidence>
<sequence length="422" mass="47069">MTFSSSRTTLFAATGSMAMASLLLASPEDLVERGNALMQLSRDEMNPKYYKQAADLYSEALEIDPENSDAILGIAWVENSNHNFENGEAWAHKAIEINSELADAYSLLGDSQVEHGEYEEAFDNYQRSLDLRPDLASYSRAAHLVWLTGNRERGMKLMELAISAGAPHAENTAWCQSKLSIMLLHAGELKHALRLGTEAAAHAPKNPLVLANLGIIKRRLGETETALSLFERSHQLQPTHESLSHLYDLYTEQENTDKAQKIYEALVSYHRHHHGPIFGLEHPKDGHGHGSHGHHHAPASAQLAKFWLDRGLYPELALREAKNAFHQYPNIESAHTLALAYHKFGQNKNAARVMEKALHWTPPLPEIYYHAGLIQKGLGDDSEAQRNFERAVELDPQFNRPEIPEQEAHLASSSGTTVAALH</sequence>
<dbReference type="PROSITE" id="PS50293">
    <property type="entry name" value="TPR_REGION"/>
    <property type="match status" value="1"/>
</dbReference>
<dbReference type="PANTHER" id="PTHR44227">
    <property type="match status" value="1"/>
</dbReference>
<dbReference type="SUPFAM" id="SSF48452">
    <property type="entry name" value="TPR-like"/>
    <property type="match status" value="1"/>
</dbReference>
<reference evidence="5" key="1">
    <citation type="submission" date="2020-09" db="EMBL/GenBank/DDBJ databases">
        <title>Pelagicoccus enzymogenes sp. nov. with an EPS production, isolated from marine sediment.</title>
        <authorList>
            <person name="Feng X."/>
        </authorList>
    </citation>
    <scope>NUCLEOTIDE SEQUENCE</scope>
    <source>
        <strain evidence="5">NFK12</strain>
    </source>
</reference>
<proteinExistence type="predicted"/>
<gene>
    <name evidence="5" type="ORF">IEN85_08615</name>
</gene>
<evidence type="ECO:0000256" key="4">
    <source>
        <dbReference type="SAM" id="SignalP"/>
    </source>
</evidence>
<accession>A0A927F9B8</accession>
<keyword evidence="2 3" id="KW-0802">TPR repeat</keyword>
<keyword evidence="1" id="KW-0677">Repeat</keyword>
<feature type="chain" id="PRO_5036675989" evidence="4">
    <location>
        <begin position="26"/>
        <end position="422"/>
    </location>
</feature>
<dbReference type="InterPro" id="IPR052346">
    <property type="entry name" value="O-mannosyl-transferase_TMTC"/>
</dbReference>
<dbReference type="Pfam" id="PF13181">
    <property type="entry name" value="TPR_8"/>
    <property type="match status" value="3"/>
</dbReference>
<organism evidence="5 6">
    <name type="scientific">Pelagicoccus enzymogenes</name>
    <dbReference type="NCBI Taxonomy" id="2773457"/>
    <lineage>
        <taxon>Bacteria</taxon>
        <taxon>Pseudomonadati</taxon>
        <taxon>Verrucomicrobiota</taxon>
        <taxon>Opitutia</taxon>
        <taxon>Puniceicoccales</taxon>
        <taxon>Pelagicoccaceae</taxon>
        <taxon>Pelagicoccus</taxon>
    </lineage>
</organism>
<evidence type="ECO:0000313" key="6">
    <source>
        <dbReference type="Proteomes" id="UP000622317"/>
    </source>
</evidence>
<dbReference type="Proteomes" id="UP000622317">
    <property type="component" value="Unassembled WGS sequence"/>
</dbReference>
<evidence type="ECO:0000256" key="1">
    <source>
        <dbReference type="ARBA" id="ARBA00022737"/>
    </source>
</evidence>
<feature type="repeat" description="TPR" evidence="3">
    <location>
        <begin position="365"/>
        <end position="398"/>
    </location>
</feature>
<feature type="repeat" description="TPR" evidence="3">
    <location>
        <begin position="207"/>
        <end position="240"/>
    </location>
</feature>
<dbReference type="InterPro" id="IPR019734">
    <property type="entry name" value="TPR_rpt"/>
</dbReference>
<feature type="repeat" description="TPR" evidence="3">
    <location>
        <begin position="34"/>
        <end position="67"/>
    </location>
</feature>
<dbReference type="PROSITE" id="PS50005">
    <property type="entry name" value="TPR"/>
    <property type="match status" value="4"/>
</dbReference>
<dbReference type="InterPro" id="IPR011990">
    <property type="entry name" value="TPR-like_helical_dom_sf"/>
</dbReference>